<feature type="domain" description="1-deoxy-D-xylulose 5-phosphate reductoisomerase C-terminal" evidence="11">
    <location>
        <begin position="143"/>
        <end position="238"/>
    </location>
</feature>
<evidence type="ECO:0000256" key="8">
    <source>
        <dbReference type="ARBA" id="ARBA00048543"/>
    </source>
</evidence>
<evidence type="ECO:0000256" key="2">
    <source>
        <dbReference type="ARBA" id="ARBA00006825"/>
    </source>
</evidence>
<feature type="binding site" evidence="9">
    <location>
        <position position="11"/>
    </location>
    <ligand>
        <name>NADPH</name>
        <dbReference type="ChEBI" id="CHEBI:57783"/>
    </ligand>
</feature>
<evidence type="ECO:0000256" key="9">
    <source>
        <dbReference type="HAMAP-Rule" id="MF_00183"/>
    </source>
</evidence>
<evidence type="ECO:0000256" key="5">
    <source>
        <dbReference type="ARBA" id="ARBA00023002"/>
    </source>
</evidence>
<sequence length="397" mass="43588">MKKIAILGSTGSIGTQTLEIVRSNPDLQVVALAAGTNVEKMEEQIREFRPLAACMWTEEAAADLRVRVADLDVKIWSGMEGLLETAVIPDSQILVTAIVGMIGIRPTIAAIEAGKDIALANKETLVTAGHIIMPLARKKNVAILPVDSEHSAVFQSLNGELAGRELQHHVIYEGKQIEKILLTASGGPFRGRTRQQLEGIRPEDALKHPNWNMGRKVTIDSSTLVNKGLEVMEAKWLFGVELDRIQVVVHPQSIVHSAVQFADGAIIAQLGVPDMKLPIQYALFYPDRRPMEGRRVDLFALGQLTFEAPDTDTFPGLALAYRAARAGGSMPTVYNAANEKAVQLFLENRIPYLGIAELIEMAMEHHKVTAAPGLEDILEAERETYEYIMMQEGLSNK</sequence>
<comment type="function">
    <text evidence="9">Catalyzes the NADPH-dependent rearrangement and reduction of 1-deoxy-D-xylulose-5-phosphate (DXP) to 2-C-methyl-D-erythritol 4-phosphate (MEP).</text>
</comment>
<keyword evidence="4 9" id="KW-0521">NADP</keyword>
<keyword evidence="3 9" id="KW-0479">Metal-binding</keyword>
<feature type="binding site" evidence="9">
    <location>
        <position position="123"/>
    </location>
    <ligand>
        <name>NADPH</name>
        <dbReference type="ChEBI" id="CHEBI:57783"/>
    </ligand>
</feature>
<feature type="binding site" evidence="9">
    <location>
        <position position="147"/>
    </location>
    <ligand>
        <name>Mn(2+)</name>
        <dbReference type="ChEBI" id="CHEBI:29035"/>
    </ligand>
</feature>
<dbReference type="EMBL" id="OFSM01000007">
    <property type="protein sequence ID" value="SOY29010.1"/>
    <property type="molecule type" value="Genomic_DNA"/>
</dbReference>
<dbReference type="SUPFAM" id="SSF69055">
    <property type="entry name" value="1-deoxy-D-xylulose-5-phosphate reductoisomerase, C-terminal domain"/>
    <property type="match status" value="1"/>
</dbReference>
<keyword evidence="9" id="KW-0460">Magnesium</keyword>
<evidence type="ECO:0000256" key="6">
    <source>
        <dbReference type="ARBA" id="ARBA00023211"/>
    </source>
</evidence>
<evidence type="ECO:0000259" key="12">
    <source>
        <dbReference type="Pfam" id="PF13288"/>
    </source>
</evidence>
<feature type="binding site" evidence="9">
    <location>
        <position position="37"/>
    </location>
    <ligand>
        <name>NADPH</name>
        <dbReference type="ChEBI" id="CHEBI:57783"/>
    </ligand>
</feature>
<feature type="binding site" evidence="9">
    <location>
        <position position="35"/>
    </location>
    <ligand>
        <name>NADPH</name>
        <dbReference type="ChEBI" id="CHEBI:57783"/>
    </ligand>
</feature>
<dbReference type="FunFam" id="3.40.50.720:FF:000045">
    <property type="entry name" value="1-deoxy-D-xylulose 5-phosphate reductoisomerase"/>
    <property type="match status" value="1"/>
</dbReference>
<feature type="binding site" evidence="9">
    <location>
        <position position="10"/>
    </location>
    <ligand>
        <name>NADPH</name>
        <dbReference type="ChEBI" id="CHEBI:57783"/>
    </ligand>
</feature>
<dbReference type="GO" id="GO:0030145">
    <property type="term" value="F:manganese ion binding"/>
    <property type="evidence" value="ECO:0007669"/>
    <property type="project" value="TreeGrafter"/>
</dbReference>
<keyword evidence="6 9" id="KW-0464">Manganese</keyword>
<dbReference type="Gene3D" id="1.10.1740.10">
    <property type="match status" value="1"/>
</dbReference>
<dbReference type="GO" id="GO:0016853">
    <property type="term" value="F:isomerase activity"/>
    <property type="evidence" value="ECO:0007669"/>
    <property type="project" value="UniProtKB-KW"/>
</dbReference>
<feature type="domain" description="1-deoxy-D-xylulose 5-phosphate reductoisomerase N-terminal" evidence="10">
    <location>
        <begin position="4"/>
        <end position="129"/>
    </location>
</feature>
<dbReference type="OrthoDB" id="9806546at2"/>
<dbReference type="InterPro" id="IPR036291">
    <property type="entry name" value="NAD(P)-bd_dom_sf"/>
</dbReference>
<organism evidence="13 14">
    <name type="scientific">Acetatifactor muris</name>
    <dbReference type="NCBI Taxonomy" id="879566"/>
    <lineage>
        <taxon>Bacteria</taxon>
        <taxon>Bacillati</taxon>
        <taxon>Bacillota</taxon>
        <taxon>Clostridia</taxon>
        <taxon>Lachnospirales</taxon>
        <taxon>Lachnospiraceae</taxon>
        <taxon>Acetatifactor</taxon>
    </lineage>
</organism>
<feature type="binding site" evidence="9">
    <location>
        <position position="122"/>
    </location>
    <ligand>
        <name>1-deoxy-D-xylulose 5-phosphate</name>
        <dbReference type="ChEBI" id="CHEBI:57792"/>
    </ligand>
</feature>
<feature type="domain" description="DXP reductoisomerase C-terminal" evidence="12">
    <location>
        <begin position="270"/>
        <end position="385"/>
    </location>
</feature>
<dbReference type="HAMAP" id="MF_00183">
    <property type="entry name" value="DXP_reductoisom"/>
    <property type="match status" value="1"/>
</dbReference>
<comment type="cofactor">
    <cofactor evidence="9">
        <name>Mg(2+)</name>
        <dbReference type="ChEBI" id="CHEBI:18420"/>
    </cofactor>
    <cofactor evidence="9">
        <name>Mn(2+)</name>
        <dbReference type="ChEBI" id="CHEBI:29035"/>
    </cofactor>
</comment>
<dbReference type="GO" id="GO:0070402">
    <property type="term" value="F:NADPH binding"/>
    <property type="evidence" value="ECO:0007669"/>
    <property type="project" value="InterPro"/>
</dbReference>
<comment type="similarity">
    <text evidence="2 9">Belongs to the DXR family.</text>
</comment>
<feature type="binding site" evidence="9">
    <location>
        <position position="121"/>
    </location>
    <ligand>
        <name>NADPH</name>
        <dbReference type="ChEBI" id="CHEBI:57783"/>
    </ligand>
</feature>
<reference evidence="13 14" key="1">
    <citation type="submission" date="2018-01" db="EMBL/GenBank/DDBJ databases">
        <authorList>
            <person name="Gaut B.S."/>
            <person name="Morton B.R."/>
            <person name="Clegg M.T."/>
            <person name="Duvall M.R."/>
        </authorList>
    </citation>
    <scope>NUCLEOTIDE SEQUENCE [LARGE SCALE GENOMIC DNA]</scope>
    <source>
        <strain evidence="13">GP69</strain>
    </source>
</reference>
<dbReference type="Pfam" id="PF08436">
    <property type="entry name" value="DXP_redisom_C"/>
    <property type="match status" value="1"/>
</dbReference>
<keyword evidence="14" id="KW-1185">Reference proteome</keyword>
<feature type="binding site" evidence="9">
    <location>
        <position position="149"/>
    </location>
    <ligand>
        <name>Mn(2+)</name>
        <dbReference type="ChEBI" id="CHEBI:29035"/>
    </ligand>
</feature>
<dbReference type="PANTHER" id="PTHR30525">
    <property type="entry name" value="1-DEOXY-D-XYLULOSE 5-PHOSPHATE REDUCTOISOMERASE"/>
    <property type="match status" value="1"/>
</dbReference>
<dbReference type="InterPro" id="IPR003821">
    <property type="entry name" value="DXP_reductoisomerase"/>
</dbReference>
<feature type="binding site" evidence="9">
    <location>
        <position position="13"/>
    </location>
    <ligand>
        <name>NADPH</name>
        <dbReference type="ChEBI" id="CHEBI:57783"/>
    </ligand>
</feature>
<keyword evidence="13" id="KW-0413">Isomerase</keyword>
<dbReference type="SUPFAM" id="SSF51735">
    <property type="entry name" value="NAD(P)-binding Rossmann-fold domains"/>
    <property type="match status" value="1"/>
</dbReference>
<dbReference type="NCBIfam" id="TIGR00243">
    <property type="entry name" value="Dxr"/>
    <property type="match status" value="1"/>
</dbReference>
<dbReference type="Pfam" id="PF02670">
    <property type="entry name" value="DXP_reductoisom"/>
    <property type="match status" value="1"/>
</dbReference>
<dbReference type="InterPro" id="IPR013644">
    <property type="entry name" value="DXP_reductoisomerase_C"/>
</dbReference>
<dbReference type="InterPro" id="IPR026877">
    <property type="entry name" value="DXPR_C"/>
</dbReference>
<dbReference type="RefSeq" id="WP_103239072.1">
    <property type="nucleotide sequence ID" value="NZ_CANRXC010000004.1"/>
</dbReference>
<dbReference type="Pfam" id="PF13288">
    <property type="entry name" value="DXPR_C"/>
    <property type="match status" value="1"/>
</dbReference>
<feature type="binding site" evidence="9">
    <location>
        <position position="221"/>
    </location>
    <ligand>
        <name>1-deoxy-D-xylulose 5-phosphate</name>
        <dbReference type="ChEBI" id="CHEBI:57792"/>
    </ligand>
</feature>
<feature type="binding site" evidence="9">
    <location>
        <position position="227"/>
    </location>
    <ligand>
        <name>1-deoxy-D-xylulose 5-phosphate</name>
        <dbReference type="ChEBI" id="CHEBI:57792"/>
    </ligand>
</feature>
<gene>
    <name evidence="9 13" type="primary">dxr</name>
    <name evidence="13" type="ORF">AMURIS_01725</name>
</gene>
<keyword evidence="7 9" id="KW-0414">Isoprene biosynthesis</keyword>
<dbReference type="SUPFAM" id="SSF55347">
    <property type="entry name" value="Glyceraldehyde-3-phosphate dehydrogenase-like, C-terminal domain"/>
    <property type="match status" value="1"/>
</dbReference>
<dbReference type="PANTHER" id="PTHR30525:SF0">
    <property type="entry name" value="1-DEOXY-D-XYLULOSE 5-PHOSPHATE REDUCTOISOMERASE, CHLOROPLASTIC"/>
    <property type="match status" value="1"/>
</dbReference>
<feature type="binding site" evidence="9">
    <location>
        <position position="226"/>
    </location>
    <ligand>
        <name>1-deoxy-D-xylulose 5-phosphate</name>
        <dbReference type="ChEBI" id="CHEBI:57792"/>
    </ligand>
</feature>
<feature type="binding site" evidence="9">
    <location>
        <position position="148"/>
    </location>
    <ligand>
        <name>1-deoxy-D-xylulose 5-phosphate</name>
        <dbReference type="ChEBI" id="CHEBI:57792"/>
    </ligand>
</feature>
<dbReference type="EC" id="1.1.1.267" evidence="9"/>
<evidence type="ECO:0000313" key="14">
    <source>
        <dbReference type="Proteomes" id="UP000236311"/>
    </source>
</evidence>
<evidence type="ECO:0000256" key="4">
    <source>
        <dbReference type="ARBA" id="ARBA00022857"/>
    </source>
</evidence>
<dbReference type="InterPro" id="IPR013512">
    <property type="entry name" value="DXP_reductoisomerase_N"/>
</dbReference>
<accession>A0A2K4ZEX6</accession>
<feature type="binding site" evidence="9">
    <location>
        <position position="214"/>
    </location>
    <ligand>
        <name>NADPH</name>
        <dbReference type="ChEBI" id="CHEBI:57783"/>
    </ligand>
</feature>
<dbReference type="AlphaFoldDB" id="A0A2K4ZEX6"/>
<proteinExistence type="inferred from homology"/>
<feature type="binding site" evidence="9">
    <location>
        <position position="149"/>
    </location>
    <ligand>
        <name>1-deoxy-D-xylulose 5-phosphate</name>
        <dbReference type="ChEBI" id="CHEBI:57792"/>
    </ligand>
</feature>
<feature type="binding site" evidence="9">
    <location>
        <position position="185"/>
    </location>
    <ligand>
        <name>1-deoxy-D-xylulose 5-phosphate</name>
        <dbReference type="ChEBI" id="CHEBI:57792"/>
    </ligand>
</feature>
<feature type="binding site" evidence="9">
    <location>
        <position position="12"/>
    </location>
    <ligand>
        <name>NADPH</name>
        <dbReference type="ChEBI" id="CHEBI:57783"/>
    </ligand>
</feature>
<dbReference type="UniPathway" id="UPA00056">
    <property type="reaction ID" value="UER00092"/>
</dbReference>
<feature type="binding site" evidence="9">
    <location>
        <position position="208"/>
    </location>
    <ligand>
        <name>1-deoxy-D-xylulose 5-phosphate</name>
        <dbReference type="ChEBI" id="CHEBI:57792"/>
    </ligand>
</feature>
<dbReference type="Proteomes" id="UP000236311">
    <property type="component" value="Unassembled WGS sequence"/>
</dbReference>
<feature type="binding site" evidence="9">
    <location>
        <position position="230"/>
    </location>
    <ligand>
        <name>1-deoxy-D-xylulose 5-phosphate</name>
        <dbReference type="ChEBI" id="CHEBI:57792"/>
    </ligand>
</feature>
<evidence type="ECO:0000313" key="13">
    <source>
        <dbReference type="EMBL" id="SOY29010.1"/>
    </source>
</evidence>
<dbReference type="InterPro" id="IPR036169">
    <property type="entry name" value="DXPR_C_sf"/>
</dbReference>
<dbReference type="Gene3D" id="3.40.50.720">
    <property type="entry name" value="NAD(P)-binding Rossmann-like Domain"/>
    <property type="match status" value="1"/>
</dbReference>
<evidence type="ECO:0000259" key="11">
    <source>
        <dbReference type="Pfam" id="PF08436"/>
    </source>
</evidence>
<evidence type="ECO:0000259" key="10">
    <source>
        <dbReference type="Pfam" id="PF02670"/>
    </source>
</evidence>
<comment type="pathway">
    <text evidence="1 9">Isoprenoid biosynthesis; isopentenyl diphosphate biosynthesis via DXP pathway; isopentenyl diphosphate from 1-deoxy-D-xylulose 5-phosphate: step 1/6.</text>
</comment>
<dbReference type="PIRSF" id="PIRSF006205">
    <property type="entry name" value="Dxp_reductismrs"/>
    <property type="match status" value="1"/>
</dbReference>
<comment type="catalytic activity">
    <reaction evidence="8">
        <text>2-C-methyl-D-erythritol 4-phosphate + NADP(+) = 1-deoxy-D-xylulose 5-phosphate + NADPH + H(+)</text>
        <dbReference type="Rhea" id="RHEA:13717"/>
        <dbReference type="ChEBI" id="CHEBI:15378"/>
        <dbReference type="ChEBI" id="CHEBI:57783"/>
        <dbReference type="ChEBI" id="CHEBI:57792"/>
        <dbReference type="ChEBI" id="CHEBI:58262"/>
        <dbReference type="ChEBI" id="CHEBI:58349"/>
        <dbReference type="EC" id="1.1.1.267"/>
    </reaction>
    <physiologicalReaction direction="right-to-left" evidence="8">
        <dbReference type="Rhea" id="RHEA:13719"/>
    </physiologicalReaction>
</comment>
<name>A0A2K4ZEX6_9FIRM</name>
<dbReference type="GO" id="GO:0030604">
    <property type="term" value="F:1-deoxy-D-xylulose-5-phosphate reductoisomerase activity"/>
    <property type="evidence" value="ECO:0007669"/>
    <property type="project" value="UniProtKB-UniRule"/>
</dbReference>
<protein>
    <recommendedName>
        <fullName evidence="9">1-deoxy-D-xylulose 5-phosphate reductoisomerase</fullName>
        <shortName evidence="9">DXP reductoisomerase</shortName>
        <ecNumber evidence="9">1.1.1.267</ecNumber>
    </recommendedName>
    <alternativeName>
        <fullName evidence="9">1-deoxyxylulose-5-phosphate reductoisomerase</fullName>
    </alternativeName>
    <alternativeName>
        <fullName evidence="9">2-C-methyl-D-erythritol 4-phosphate synthase</fullName>
    </alternativeName>
</protein>
<evidence type="ECO:0000256" key="7">
    <source>
        <dbReference type="ARBA" id="ARBA00023229"/>
    </source>
</evidence>
<evidence type="ECO:0000256" key="3">
    <source>
        <dbReference type="ARBA" id="ARBA00022723"/>
    </source>
</evidence>
<dbReference type="NCBIfam" id="NF009114">
    <property type="entry name" value="PRK12464.1"/>
    <property type="match status" value="1"/>
</dbReference>
<dbReference type="GO" id="GO:0051484">
    <property type="term" value="P:isopentenyl diphosphate biosynthetic process, methylerythritol 4-phosphate pathway involved in terpenoid biosynthetic process"/>
    <property type="evidence" value="ECO:0007669"/>
    <property type="project" value="UniProtKB-ARBA"/>
</dbReference>
<comment type="caution">
    <text evidence="9">Lacks conserved residue(s) required for the propagation of feature annotation.</text>
</comment>
<feature type="binding site" evidence="9">
    <location>
        <position position="230"/>
    </location>
    <ligand>
        <name>Mn(2+)</name>
        <dbReference type="ChEBI" id="CHEBI:29035"/>
    </ligand>
</feature>
<keyword evidence="5 9" id="KW-0560">Oxidoreductase</keyword>
<evidence type="ECO:0000256" key="1">
    <source>
        <dbReference type="ARBA" id="ARBA00005094"/>
    </source>
</evidence>